<dbReference type="SUPFAM" id="SSF50630">
    <property type="entry name" value="Acid proteases"/>
    <property type="match status" value="1"/>
</dbReference>
<dbReference type="FunFam" id="2.40.70.10:FF:000016">
    <property type="entry name" value="Probable aspartic protease At2g35615"/>
    <property type="match status" value="1"/>
</dbReference>
<dbReference type="CDD" id="cd05476">
    <property type="entry name" value="pepsin_A_like_plant"/>
    <property type="match status" value="1"/>
</dbReference>
<keyword evidence="3" id="KW-0964">Secreted</keyword>
<evidence type="ECO:0000256" key="1">
    <source>
        <dbReference type="ARBA" id="ARBA00004613"/>
    </source>
</evidence>
<evidence type="ECO:0000256" key="4">
    <source>
        <dbReference type="ARBA" id="ARBA00022670"/>
    </source>
</evidence>
<dbReference type="AlphaFoldDB" id="A0A371FM30"/>
<feature type="signal peptide" evidence="9">
    <location>
        <begin position="1"/>
        <end position="22"/>
    </location>
</feature>
<feature type="domain" description="Peptidase A1" evidence="10">
    <location>
        <begin position="87"/>
        <end position="430"/>
    </location>
</feature>
<reference evidence="11" key="1">
    <citation type="submission" date="2018-05" db="EMBL/GenBank/DDBJ databases">
        <title>Draft genome of Mucuna pruriens seed.</title>
        <authorList>
            <person name="Nnadi N.E."/>
            <person name="Vos R."/>
            <person name="Hasami M.H."/>
            <person name="Devisetty U.K."/>
            <person name="Aguiy J.C."/>
        </authorList>
    </citation>
    <scope>NUCLEOTIDE SEQUENCE [LARGE SCALE GENOMIC DNA]</scope>
    <source>
        <strain evidence="11">JCA_2017</strain>
    </source>
</reference>
<evidence type="ECO:0000256" key="5">
    <source>
        <dbReference type="ARBA" id="ARBA00022729"/>
    </source>
</evidence>
<name>A0A371FM30_MUCPR</name>
<evidence type="ECO:0000256" key="8">
    <source>
        <dbReference type="ARBA" id="ARBA00023180"/>
    </source>
</evidence>
<keyword evidence="4" id="KW-0645">Protease</keyword>
<sequence length="442" mass="47379">MSRSSSFALVFLCLYNLSFIEALNGGFSVEMIHRDSSRSPFYDATETQFQRVANAVRRSINRANHFNQSFVSQNTAKVSVTPYGGEYLMSYSVGTPPVQVFGIVDTGSDIIWMQCQPCKACYKQTTPIFDSSKSKTYKTLPCSSNTCKVVQSTSCSSGKGGICEYSISYGDRSHSQGDLSVETLTLGSTNGSPIQFPRTVIGCGRDNAISFEGKNSGVVGLGGGPVSLISQLSSSIGGKFSYCLLPMDSQPNLSSNLNFGDAAVVSGRGTVSTPIVLRNGNVFYYLTLEAFSVGNNRINFGGSSSGSGREGNIIIDSGTTLTLLPNDFYSKLESAVANAVKLKPATDPSQILSLCYQGTSHDLNANVPKITAHFKGANVYLNVLNTFVQVADDVVCLAFQPTQSGAIFGNLAQQNILVGYDLQQKTVSFQLKDCTKPLRSIH</sequence>
<evidence type="ECO:0000259" key="10">
    <source>
        <dbReference type="PROSITE" id="PS51767"/>
    </source>
</evidence>
<dbReference type="InterPro" id="IPR034161">
    <property type="entry name" value="Pepsin-like_plant"/>
</dbReference>
<dbReference type="InterPro" id="IPR032861">
    <property type="entry name" value="TAXi_N"/>
</dbReference>
<evidence type="ECO:0000256" key="9">
    <source>
        <dbReference type="SAM" id="SignalP"/>
    </source>
</evidence>
<proteinExistence type="inferred from homology"/>
<keyword evidence="5 9" id="KW-0732">Signal</keyword>
<dbReference type="PROSITE" id="PS51767">
    <property type="entry name" value="PEPTIDASE_A1"/>
    <property type="match status" value="1"/>
</dbReference>
<dbReference type="PANTHER" id="PTHR47967:SF66">
    <property type="entry name" value="ASPARTIC PROTEINASE CDR1-RELATED"/>
    <property type="match status" value="1"/>
</dbReference>
<keyword evidence="12" id="KW-1185">Reference proteome</keyword>
<evidence type="ECO:0000256" key="6">
    <source>
        <dbReference type="ARBA" id="ARBA00022750"/>
    </source>
</evidence>
<evidence type="ECO:0000313" key="12">
    <source>
        <dbReference type="Proteomes" id="UP000257109"/>
    </source>
</evidence>
<dbReference type="Gene3D" id="2.40.70.10">
    <property type="entry name" value="Acid Proteases"/>
    <property type="match status" value="2"/>
</dbReference>
<comment type="similarity">
    <text evidence="2">Belongs to the peptidase A1 family.</text>
</comment>
<dbReference type="GO" id="GO:0006508">
    <property type="term" value="P:proteolysis"/>
    <property type="evidence" value="ECO:0007669"/>
    <property type="project" value="UniProtKB-KW"/>
</dbReference>
<gene>
    <name evidence="11" type="primary">CDR1</name>
    <name evidence="11" type="ORF">CR513_40197</name>
</gene>
<dbReference type="FunFam" id="2.40.70.10:FF:000050">
    <property type="entry name" value="Aspartic proteinase CDR1"/>
    <property type="match status" value="1"/>
</dbReference>
<protein>
    <submittedName>
        <fullName evidence="11">Aspartic proteinase CDR1</fullName>
    </submittedName>
</protein>
<evidence type="ECO:0000256" key="7">
    <source>
        <dbReference type="ARBA" id="ARBA00022801"/>
    </source>
</evidence>
<dbReference type="InterPro" id="IPR051708">
    <property type="entry name" value="Plant_Aspart_Prot_A1"/>
</dbReference>
<dbReference type="InterPro" id="IPR032799">
    <property type="entry name" value="TAXi_C"/>
</dbReference>
<dbReference type="Pfam" id="PF14541">
    <property type="entry name" value="TAXi_C"/>
    <property type="match status" value="1"/>
</dbReference>
<dbReference type="PANTHER" id="PTHR47967">
    <property type="entry name" value="OS07G0603500 PROTEIN-RELATED"/>
    <property type="match status" value="1"/>
</dbReference>
<dbReference type="GO" id="GO:0005576">
    <property type="term" value="C:extracellular region"/>
    <property type="evidence" value="ECO:0007669"/>
    <property type="project" value="UniProtKB-SubCell"/>
</dbReference>
<evidence type="ECO:0000313" key="11">
    <source>
        <dbReference type="EMBL" id="RDX79388.1"/>
    </source>
</evidence>
<dbReference type="OrthoDB" id="2747330at2759"/>
<dbReference type="PROSITE" id="PS00141">
    <property type="entry name" value="ASP_PROTEASE"/>
    <property type="match status" value="2"/>
</dbReference>
<evidence type="ECO:0000256" key="2">
    <source>
        <dbReference type="ARBA" id="ARBA00007447"/>
    </source>
</evidence>
<accession>A0A371FM30</accession>
<comment type="subcellular location">
    <subcellularLocation>
        <location evidence="1">Secreted</location>
    </subcellularLocation>
</comment>
<dbReference type="EMBL" id="QJKJ01008554">
    <property type="protein sequence ID" value="RDX79388.1"/>
    <property type="molecule type" value="Genomic_DNA"/>
</dbReference>
<dbReference type="InterPro" id="IPR033121">
    <property type="entry name" value="PEPTIDASE_A1"/>
</dbReference>
<feature type="non-terminal residue" evidence="11">
    <location>
        <position position="1"/>
    </location>
</feature>
<dbReference type="InterPro" id="IPR001969">
    <property type="entry name" value="Aspartic_peptidase_AS"/>
</dbReference>
<evidence type="ECO:0000256" key="3">
    <source>
        <dbReference type="ARBA" id="ARBA00022525"/>
    </source>
</evidence>
<organism evidence="11 12">
    <name type="scientific">Mucuna pruriens</name>
    <name type="common">Velvet bean</name>
    <name type="synonym">Dolichos pruriens</name>
    <dbReference type="NCBI Taxonomy" id="157652"/>
    <lineage>
        <taxon>Eukaryota</taxon>
        <taxon>Viridiplantae</taxon>
        <taxon>Streptophyta</taxon>
        <taxon>Embryophyta</taxon>
        <taxon>Tracheophyta</taxon>
        <taxon>Spermatophyta</taxon>
        <taxon>Magnoliopsida</taxon>
        <taxon>eudicotyledons</taxon>
        <taxon>Gunneridae</taxon>
        <taxon>Pentapetalae</taxon>
        <taxon>rosids</taxon>
        <taxon>fabids</taxon>
        <taxon>Fabales</taxon>
        <taxon>Fabaceae</taxon>
        <taxon>Papilionoideae</taxon>
        <taxon>50 kb inversion clade</taxon>
        <taxon>NPAAA clade</taxon>
        <taxon>indigoferoid/millettioid clade</taxon>
        <taxon>Phaseoleae</taxon>
        <taxon>Mucuna</taxon>
    </lineage>
</organism>
<keyword evidence="6" id="KW-0064">Aspartyl protease</keyword>
<dbReference type="GO" id="GO:0004190">
    <property type="term" value="F:aspartic-type endopeptidase activity"/>
    <property type="evidence" value="ECO:0007669"/>
    <property type="project" value="UniProtKB-KW"/>
</dbReference>
<dbReference type="Proteomes" id="UP000257109">
    <property type="component" value="Unassembled WGS sequence"/>
</dbReference>
<dbReference type="InterPro" id="IPR021109">
    <property type="entry name" value="Peptidase_aspartic_dom_sf"/>
</dbReference>
<keyword evidence="7" id="KW-0378">Hydrolase</keyword>
<feature type="chain" id="PRO_5016919531" evidence="9">
    <location>
        <begin position="23"/>
        <end position="442"/>
    </location>
</feature>
<dbReference type="Pfam" id="PF14543">
    <property type="entry name" value="TAXi_N"/>
    <property type="match status" value="1"/>
</dbReference>
<keyword evidence="8" id="KW-0325">Glycoprotein</keyword>
<comment type="caution">
    <text evidence="11">The sequence shown here is derived from an EMBL/GenBank/DDBJ whole genome shotgun (WGS) entry which is preliminary data.</text>
</comment>